<dbReference type="KEGG" id="pais:PFX98_07445"/>
<evidence type="ECO:0000313" key="2">
    <source>
        <dbReference type="EMBL" id="WIT14422.1"/>
    </source>
</evidence>
<evidence type="ECO:0000313" key="3">
    <source>
        <dbReference type="Proteomes" id="UP001177769"/>
    </source>
</evidence>
<accession>A0AA95SQ49</accession>
<keyword evidence="3" id="KW-1185">Reference proteome</keyword>
<dbReference type="RefSeq" id="WP_285235552.1">
    <property type="nucleotide sequence ID" value="NZ_CP116346.1"/>
</dbReference>
<reference evidence="2" key="1">
    <citation type="submission" date="2023-01" db="EMBL/GenBank/DDBJ databases">
        <title>Whole genome sequence of Paucibacter sp. S2-9 isolated from pond sediment.</title>
        <authorList>
            <person name="Jung J.Y."/>
        </authorList>
    </citation>
    <scope>NUCLEOTIDE SEQUENCE</scope>
    <source>
        <strain evidence="2">S2-9</strain>
    </source>
</reference>
<proteinExistence type="predicted"/>
<sequence length="221" mass="24859">MAFGEKIPPFCFPQTNSGIEVEVIREALAYKGHQLKPSYYPFARVPLAFKDRSVDATMTDLGQDLGAHGGHYGDTAVLYDNVFISLHSRGLNIRKPADLAGLSVVSFSGAATRFPEWLEPVKRAGRYLEVNDQAAQVKTLMLGRYDLVLSDRSIFKYFALQLKREGVAIAPVDEHAFTVPNPMDYRPVFRSRQVRDDFNAGLKHMKDAGRVQAIYDKYLKE</sequence>
<dbReference type="Proteomes" id="UP001177769">
    <property type="component" value="Chromosome"/>
</dbReference>
<gene>
    <name evidence="2" type="ORF">PFX98_07445</name>
</gene>
<evidence type="ECO:0000259" key="1">
    <source>
        <dbReference type="SMART" id="SM00062"/>
    </source>
</evidence>
<dbReference type="InterPro" id="IPR001638">
    <property type="entry name" value="Solute-binding_3/MltF_N"/>
</dbReference>
<dbReference type="AlphaFoldDB" id="A0AA95SQ49"/>
<dbReference type="Gene3D" id="3.40.190.10">
    <property type="entry name" value="Periplasmic binding protein-like II"/>
    <property type="match status" value="2"/>
</dbReference>
<organism evidence="2 3">
    <name type="scientific">Paucibacter sediminis</name>
    <dbReference type="NCBI Taxonomy" id="3019553"/>
    <lineage>
        <taxon>Bacteria</taxon>
        <taxon>Pseudomonadati</taxon>
        <taxon>Pseudomonadota</taxon>
        <taxon>Betaproteobacteria</taxon>
        <taxon>Burkholderiales</taxon>
        <taxon>Sphaerotilaceae</taxon>
        <taxon>Roseateles</taxon>
    </lineage>
</organism>
<dbReference type="EMBL" id="CP116346">
    <property type="protein sequence ID" value="WIT14422.1"/>
    <property type="molecule type" value="Genomic_DNA"/>
</dbReference>
<name>A0AA95SQ49_9BURK</name>
<feature type="domain" description="Solute-binding protein family 3/N-terminal" evidence="1">
    <location>
        <begin position="1"/>
        <end position="221"/>
    </location>
</feature>
<protein>
    <submittedName>
        <fullName evidence="2">ABC transporter substrate-binding protein</fullName>
    </submittedName>
</protein>
<dbReference type="SMART" id="SM00062">
    <property type="entry name" value="PBPb"/>
    <property type="match status" value="1"/>
</dbReference>
<dbReference type="SUPFAM" id="SSF53850">
    <property type="entry name" value="Periplasmic binding protein-like II"/>
    <property type="match status" value="1"/>
</dbReference>